<dbReference type="InterPro" id="IPR013766">
    <property type="entry name" value="Thioredoxin_domain"/>
</dbReference>
<dbReference type="RefSeq" id="WP_245128674.1">
    <property type="nucleotide sequence ID" value="NZ_JALJEJ010000002.1"/>
</dbReference>
<reference evidence="7" key="1">
    <citation type="submission" date="2022-04" db="EMBL/GenBank/DDBJ databases">
        <title>Mucilaginibacter sp. RS28 isolated from freshwater.</title>
        <authorList>
            <person name="Ko S.-R."/>
        </authorList>
    </citation>
    <scope>NUCLEOTIDE SEQUENCE</scope>
    <source>
        <strain evidence="7">RS28</strain>
    </source>
</reference>
<dbReference type="InterPro" id="IPR017937">
    <property type="entry name" value="Thioredoxin_CS"/>
</dbReference>
<dbReference type="InterPro" id="IPR025380">
    <property type="entry name" value="DUF4369"/>
</dbReference>
<evidence type="ECO:0000313" key="8">
    <source>
        <dbReference type="Proteomes" id="UP001139450"/>
    </source>
</evidence>
<keyword evidence="5" id="KW-0732">Signal</keyword>
<keyword evidence="8" id="KW-1185">Reference proteome</keyword>
<dbReference type="GO" id="GO:0016491">
    <property type="term" value="F:oxidoreductase activity"/>
    <property type="evidence" value="ECO:0007669"/>
    <property type="project" value="InterPro"/>
</dbReference>
<dbReference type="PROSITE" id="PS51352">
    <property type="entry name" value="THIOREDOXIN_2"/>
    <property type="match status" value="1"/>
</dbReference>
<feature type="signal peptide" evidence="5">
    <location>
        <begin position="1"/>
        <end position="19"/>
    </location>
</feature>
<proteinExistence type="predicted"/>
<gene>
    <name evidence="7" type="ORF">MUY27_03905</name>
</gene>
<dbReference type="GO" id="GO:0030313">
    <property type="term" value="C:cell envelope"/>
    <property type="evidence" value="ECO:0007669"/>
    <property type="project" value="UniProtKB-SubCell"/>
</dbReference>
<dbReference type="PANTHER" id="PTHR42852:SF6">
    <property type="entry name" value="THIOL:DISULFIDE INTERCHANGE PROTEIN DSBE"/>
    <property type="match status" value="1"/>
</dbReference>
<dbReference type="EMBL" id="JALJEJ010000002">
    <property type="protein sequence ID" value="MCJ8208838.1"/>
    <property type="molecule type" value="Genomic_DNA"/>
</dbReference>
<dbReference type="PANTHER" id="PTHR42852">
    <property type="entry name" value="THIOL:DISULFIDE INTERCHANGE PROTEIN DSBE"/>
    <property type="match status" value="1"/>
</dbReference>
<dbReference type="GO" id="GO:0016209">
    <property type="term" value="F:antioxidant activity"/>
    <property type="evidence" value="ECO:0007669"/>
    <property type="project" value="InterPro"/>
</dbReference>
<evidence type="ECO:0000256" key="1">
    <source>
        <dbReference type="ARBA" id="ARBA00004196"/>
    </source>
</evidence>
<dbReference type="AlphaFoldDB" id="A0A9X1X0L1"/>
<evidence type="ECO:0000256" key="3">
    <source>
        <dbReference type="ARBA" id="ARBA00023157"/>
    </source>
</evidence>
<sequence>MTKRTVLLACCLLPVSLMAQQKFTINGNVKGLKNSDKIYLLKEIDNGQYACDSSDVKNGIFSITGTIRNPQLVYLSRNKNPLRDKGVSGERFDVIDFYLEAGILSITGNDSLKSSIINSNINKVRSKWNDLLKPIQNKLKALDNEFKNLSDTQRNDGETVSKIIAREKQLRTDLVATGLELAKIYPNSYLSLIALKQTAGIPMLNANTASAFNKLSPKLKNSETGDQIRMLLASLSKNKIGDDASDFTQYTPDGKGVKLSDFRGKYVLVDFWASWCGPCQAENPNVLNAYNKYNAKGFTVLGVSFDFPGKKAAWINAIHDDNLPWTQVSDLKGWDNNAALEYGIRSIPSNVLVDPNGKMIAKDLRSEDLTNKLAEIFDKSSK</sequence>
<dbReference type="Pfam" id="PF00578">
    <property type="entry name" value="AhpC-TSA"/>
    <property type="match status" value="1"/>
</dbReference>
<evidence type="ECO:0000259" key="6">
    <source>
        <dbReference type="PROSITE" id="PS51352"/>
    </source>
</evidence>
<name>A0A9X1X0L1_9SPHI</name>
<dbReference type="Proteomes" id="UP001139450">
    <property type="component" value="Unassembled WGS sequence"/>
</dbReference>
<dbReference type="Gene3D" id="3.40.30.10">
    <property type="entry name" value="Glutaredoxin"/>
    <property type="match status" value="1"/>
</dbReference>
<dbReference type="SUPFAM" id="SSF52833">
    <property type="entry name" value="Thioredoxin-like"/>
    <property type="match status" value="1"/>
</dbReference>
<dbReference type="GO" id="GO:0017004">
    <property type="term" value="P:cytochrome complex assembly"/>
    <property type="evidence" value="ECO:0007669"/>
    <property type="project" value="UniProtKB-KW"/>
</dbReference>
<keyword evidence="3" id="KW-1015">Disulfide bond</keyword>
<evidence type="ECO:0000256" key="4">
    <source>
        <dbReference type="ARBA" id="ARBA00023284"/>
    </source>
</evidence>
<comment type="subcellular location">
    <subcellularLocation>
        <location evidence="1">Cell envelope</location>
    </subcellularLocation>
</comment>
<evidence type="ECO:0000313" key="7">
    <source>
        <dbReference type="EMBL" id="MCJ8208838.1"/>
    </source>
</evidence>
<protein>
    <submittedName>
        <fullName evidence="7">AhpC/TSA family protein</fullName>
    </submittedName>
</protein>
<dbReference type="CDD" id="cd02966">
    <property type="entry name" value="TlpA_like_family"/>
    <property type="match status" value="1"/>
</dbReference>
<dbReference type="PROSITE" id="PS00194">
    <property type="entry name" value="THIOREDOXIN_1"/>
    <property type="match status" value="1"/>
</dbReference>
<keyword evidence="2" id="KW-0201">Cytochrome c-type biogenesis</keyword>
<evidence type="ECO:0000256" key="2">
    <source>
        <dbReference type="ARBA" id="ARBA00022748"/>
    </source>
</evidence>
<feature type="domain" description="Thioredoxin" evidence="6">
    <location>
        <begin position="238"/>
        <end position="382"/>
    </location>
</feature>
<dbReference type="Pfam" id="PF14289">
    <property type="entry name" value="DUF4369"/>
    <property type="match status" value="1"/>
</dbReference>
<organism evidence="7 8">
    <name type="scientific">Mucilaginibacter straminoryzae</name>
    <dbReference type="NCBI Taxonomy" id="2932774"/>
    <lineage>
        <taxon>Bacteria</taxon>
        <taxon>Pseudomonadati</taxon>
        <taxon>Bacteroidota</taxon>
        <taxon>Sphingobacteriia</taxon>
        <taxon>Sphingobacteriales</taxon>
        <taxon>Sphingobacteriaceae</taxon>
        <taxon>Mucilaginibacter</taxon>
    </lineage>
</organism>
<comment type="caution">
    <text evidence="7">The sequence shown here is derived from an EMBL/GenBank/DDBJ whole genome shotgun (WGS) entry which is preliminary data.</text>
</comment>
<keyword evidence="4" id="KW-0676">Redox-active center</keyword>
<dbReference type="InterPro" id="IPR036249">
    <property type="entry name" value="Thioredoxin-like_sf"/>
</dbReference>
<dbReference type="InterPro" id="IPR000866">
    <property type="entry name" value="AhpC/TSA"/>
</dbReference>
<accession>A0A9X1X0L1</accession>
<evidence type="ECO:0000256" key="5">
    <source>
        <dbReference type="SAM" id="SignalP"/>
    </source>
</evidence>
<feature type="chain" id="PRO_5040915276" evidence="5">
    <location>
        <begin position="20"/>
        <end position="382"/>
    </location>
</feature>
<dbReference type="InterPro" id="IPR050553">
    <property type="entry name" value="Thioredoxin_ResA/DsbE_sf"/>
</dbReference>